<comment type="caution">
    <text evidence="4">The sequence shown here is derived from an EMBL/GenBank/DDBJ whole genome shotgun (WGS) entry which is preliminary data.</text>
</comment>
<dbReference type="OrthoDB" id="4230923at2759"/>
<feature type="compositionally biased region" description="Polar residues" evidence="2">
    <location>
        <begin position="557"/>
        <end position="578"/>
    </location>
</feature>
<accession>A0A401GRC9</accession>
<evidence type="ECO:0000259" key="3">
    <source>
        <dbReference type="SMART" id="SM00343"/>
    </source>
</evidence>
<protein>
    <recommendedName>
        <fullName evidence="3">CCHC-type domain-containing protein</fullName>
    </recommendedName>
</protein>
<feature type="compositionally biased region" description="Low complexity" evidence="2">
    <location>
        <begin position="11"/>
        <end position="22"/>
    </location>
</feature>
<name>A0A401GRC9_9APHY</name>
<dbReference type="STRING" id="139825.A0A401GRC9"/>
<dbReference type="InterPro" id="IPR036875">
    <property type="entry name" value="Znf_CCHC_sf"/>
</dbReference>
<dbReference type="SUPFAM" id="SSF57756">
    <property type="entry name" value="Retrovirus zinc finger-like domains"/>
    <property type="match status" value="1"/>
</dbReference>
<reference evidence="4 5" key="1">
    <citation type="journal article" date="2018" name="Sci. Rep.">
        <title>Genome sequence of the cauliflower mushroom Sparassis crispa (Hanabiratake) and its association with beneficial usage.</title>
        <authorList>
            <person name="Kiyama R."/>
            <person name="Furutani Y."/>
            <person name="Kawaguchi K."/>
            <person name="Nakanishi T."/>
        </authorList>
    </citation>
    <scope>NUCLEOTIDE SEQUENCE [LARGE SCALE GENOMIC DNA]</scope>
</reference>
<dbReference type="GO" id="GO:0006397">
    <property type="term" value="P:mRNA processing"/>
    <property type="evidence" value="ECO:0007669"/>
    <property type="project" value="UniProtKB-KW"/>
</dbReference>
<sequence>MSPQPPGTADTTTSKRSLRSTTPAPSTSKPESQNKLELPTMAKVPSTEAAIQLLLKNKLIEDKHPNVKSLVQGLSLIAKSASKASAMVDIITAFAHYASRLTVEEAAGKLIEHVVHKTNNSWGYLDDTATDFTQLESKFELHVNRTEVLLQKLEVEHKNSAERASRLEQAVTKMIQTSEEIAKEHTNPVGAVPQPSGLTYAAAVTQVLPTSHASTLAREDILASQVLVDGAPAKNASGAMLTEEELLAKAEMAYSLMGIKASDAPPSFAFRSCKKLRNGGVVYNMNSPTSAKWLRSTDVMKTFLDHFGGGNCQLKTHTYAVIAEFVPIACRPDEPHYLRIIESRNNYDPGDIESAQWIKPPECRSEGQRKAHLIIRFTNPKSANSALRQGLIIAGTDISARRLIPEPRRCLKCQKIGVPHFSADCKSIHDTCGKCASVGHRTADCQELDPTNYGCANCQATHRPDWKGHAAWDRLCPIFLEERKKMMDRLPESKYRFFPTADPTSWEQIHEVTPAHPMAHTTAFPARTMTSTQPSQSRAKQKYPQSWADDEPPVTFHFQNGNKRPSQAQRKQAYQASQGHHDTNQTLIYDHLNQAGSSEAAHDGRSQQSLDYA</sequence>
<dbReference type="InParanoid" id="A0A401GRC9"/>
<dbReference type="Gene3D" id="4.10.60.10">
    <property type="entry name" value="Zinc finger, CCHC-type"/>
    <property type="match status" value="1"/>
</dbReference>
<evidence type="ECO:0000313" key="4">
    <source>
        <dbReference type="EMBL" id="GBE84776.1"/>
    </source>
</evidence>
<keyword evidence="5" id="KW-1185">Reference proteome</keyword>
<dbReference type="AlphaFoldDB" id="A0A401GRC9"/>
<feature type="region of interest" description="Disordered" evidence="2">
    <location>
        <begin position="1"/>
        <end position="36"/>
    </location>
</feature>
<feature type="domain" description="CCHC-type" evidence="3">
    <location>
        <begin position="409"/>
        <end position="427"/>
    </location>
</feature>
<dbReference type="GeneID" id="38781693"/>
<dbReference type="GO" id="GO:0008270">
    <property type="term" value="F:zinc ion binding"/>
    <property type="evidence" value="ECO:0007669"/>
    <property type="project" value="InterPro"/>
</dbReference>
<dbReference type="InterPro" id="IPR001878">
    <property type="entry name" value="Znf_CCHC"/>
</dbReference>
<feature type="compositionally biased region" description="Polar residues" evidence="2">
    <location>
        <begin position="23"/>
        <end position="35"/>
    </location>
</feature>
<feature type="compositionally biased region" description="Polar residues" evidence="2">
    <location>
        <begin position="528"/>
        <end position="538"/>
    </location>
</feature>
<proteinExistence type="predicted"/>
<organism evidence="4 5">
    <name type="scientific">Sparassis crispa</name>
    <dbReference type="NCBI Taxonomy" id="139825"/>
    <lineage>
        <taxon>Eukaryota</taxon>
        <taxon>Fungi</taxon>
        <taxon>Dikarya</taxon>
        <taxon>Basidiomycota</taxon>
        <taxon>Agaricomycotina</taxon>
        <taxon>Agaricomycetes</taxon>
        <taxon>Polyporales</taxon>
        <taxon>Sparassidaceae</taxon>
        <taxon>Sparassis</taxon>
    </lineage>
</organism>
<dbReference type="SMART" id="SM00343">
    <property type="entry name" value="ZnF_C2HC"/>
    <property type="match status" value="2"/>
</dbReference>
<dbReference type="RefSeq" id="XP_027615689.1">
    <property type="nucleotide sequence ID" value="XM_027759888.1"/>
</dbReference>
<evidence type="ECO:0000313" key="5">
    <source>
        <dbReference type="Proteomes" id="UP000287166"/>
    </source>
</evidence>
<dbReference type="Proteomes" id="UP000287166">
    <property type="component" value="Unassembled WGS sequence"/>
</dbReference>
<feature type="domain" description="CCHC-type" evidence="3">
    <location>
        <begin position="431"/>
        <end position="447"/>
    </location>
</feature>
<dbReference type="EMBL" id="BFAD01000006">
    <property type="protein sequence ID" value="GBE84776.1"/>
    <property type="molecule type" value="Genomic_DNA"/>
</dbReference>
<gene>
    <name evidence="4" type="ORF">SCP_0607560</name>
</gene>
<feature type="region of interest" description="Disordered" evidence="2">
    <location>
        <begin position="528"/>
        <end position="613"/>
    </location>
</feature>
<evidence type="ECO:0000256" key="1">
    <source>
        <dbReference type="ARBA" id="ARBA00022664"/>
    </source>
</evidence>
<keyword evidence="1" id="KW-0507">mRNA processing</keyword>
<evidence type="ECO:0000256" key="2">
    <source>
        <dbReference type="SAM" id="MobiDB-lite"/>
    </source>
</evidence>
<dbReference type="GO" id="GO:0003676">
    <property type="term" value="F:nucleic acid binding"/>
    <property type="evidence" value="ECO:0007669"/>
    <property type="project" value="InterPro"/>
</dbReference>